<gene>
    <name evidence="2" type="ORF">TIFTF001_010129</name>
</gene>
<protein>
    <submittedName>
        <fullName evidence="2">Uncharacterized protein</fullName>
    </submittedName>
</protein>
<comment type="caution">
    <text evidence="2">The sequence shown here is derived from an EMBL/GenBank/DDBJ whole genome shotgun (WGS) entry which is preliminary data.</text>
</comment>
<accession>A0AA87ZUZ0</accession>
<proteinExistence type="predicted"/>
<dbReference type="AlphaFoldDB" id="A0AA87ZUZ0"/>
<evidence type="ECO:0000313" key="3">
    <source>
        <dbReference type="Proteomes" id="UP001187192"/>
    </source>
</evidence>
<feature type="compositionally biased region" description="Polar residues" evidence="1">
    <location>
        <begin position="37"/>
        <end position="56"/>
    </location>
</feature>
<keyword evidence="3" id="KW-1185">Reference proteome</keyword>
<feature type="compositionally biased region" description="Pro residues" evidence="1">
    <location>
        <begin position="19"/>
        <end position="36"/>
    </location>
</feature>
<organism evidence="2 3">
    <name type="scientific">Ficus carica</name>
    <name type="common">Common fig</name>
    <dbReference type="NCBI Taxonomy" id="3494"/>
    <lineage>
        <taxon>Eukaryota</taxon>
        <taxon>Viridiplantae</taxon>
        <taxon>Streptophyta</taxon>
        <taxon>Embryophyta</taxon>
        <taxon>Tracheophyta</taxon>
        <taxon>Spermatophyta</taxon>
        <taxon>Magnoliopsida</taxon>
        <taxon>eudicotyledons</taxon>
        <taxon>Gunneridae</taxon>
        <taxon>Pentapetalae</taxon>
        <taxon>rosids</taxon>
        <taxon>fabids</taxon>
        <taxon>Rosales</taxon>
        <taxon>Moraceae</taxon>
        <taxon>Ficeae</taxon>
        <taxon>Ficus</taxon>
    </lineage>
</organism>
<dbReference type="EMBL" id="BTGU01000012">
    <property type="protein sequence ID" value="GMN40907.1"/>
    <property type="molecule type" value="Genomic_DNA"/>
</dbReference>
<sequence length="86" mass="8935">MLDLPPMTPATQSSDPGDHPPPPRIPTKPCPPPPHPTSSFPRQAAPQIQSLCNSPPLATSTATAAVVVGEGDWRFGDLSEDGVRGS</sequence>
<evidence type="ECO:0000313" key="2">
    <source>
        <dbReference type="EMBL" id="GMN40907.1"/>
    </source>
</evidence>
<feature type="region of interest" description="Disordered" evidence="1">
    <location>
        <begin position="1"/>
        <end position="56"/>
    </location>
</feature>
<name>A0AA87ZUZ0_FICCA</name>
<evidence type="ECO:0000256" key="1">
    <source>
        <dbReference type="SAM" id="MobiDB-lite"/>
    </source>
</evidence>
<dbReference type="Proteomes" id="UP001187192">
    <property type="component" value="Unassembled WGS sequence"/>
</dbReference>
<reference evidence="2" key="1">
    <citation type="submission" date="2023-07" db="EMBL/GenBank/DDBJ databases">
        <title>draft genome sequence of fig (Ficus carica).</title>
        <authorList>
            <person name="Takahashi T."/>
            <person name="Nishimura K."/>
        </authorList>
    </citation>
    <scope>NUCLEOTIDE SEQUENCE</scope>
</reference>